<dbReference type="GO" id="GO:0030170">
    <property type="term" value="F:pyridoxal phosphate binding"/>
    <property type="evidence" value="ECO:0007669"/>
    <property type="project" value="InterPro"/>
</dbReference>
<gene>
    <name evidence="2" type="ORF">W908_01980</name>
</gene>
<dbReference type="EMBL" id="CP006911">
    <property type="protein sequence ID" value="ALE01484.1"/>
    <property type="molecule type" value="Genomic_DNA"/>
</dbReference>
<dbReference type="Proteomes" id="UP000068905">
    <property type="component" value="Chromosome"/>
</dbReference>
<dbReference type="GO" id="GO:0003824">
    <property type="term" value="F:catalytic activity"/>
    <property type="evidence" value="ECO:0007669"/>
    <property type="project" value="InterPro"/>
</dbReference>
<dbReference type="PANTHER" id="PTHR14237">
    <property type="entry name" value="MOLYBDOPTERIN COFACTOR SULFURASE MOSC"/>
    <property type="match status" value="1"/>
</dbReference>
<dbReference type="SUPFAM" id="SSF50800">
    <property type="entry name" value="PK beta-barrel domain-like"/>
    <property type="match status" value="1"/>
</dbReference>
<dbReference type="SUPFAM" id="SSF141673">
    <property type="entry name" value="MOSC N-terminal domain-like"/>
    <property type="match status" value="1"/>
</dbReference>
<dbReference type="InterPro" id="IPR011037">
    <property type="entry name" value="Pyrv_Knase-like_insert_dom_sf"/>
</dbReference>
<dbReference type="InterPro" id="IPR005303">
    <property type="entry name" value="MOCOS_middle"/>
</dbReference>
<dbReference type="PANTHER" id="PTHR14237:SF19">
    <property type="entry name" value="MITOCHONDRIAL AMIDOXIME REDUCING COMPONENT 1"/>
    <property type="match status" value="1"/>
</dbReference>
<dbReference type="AlphaFoldDB" id="A0A0M4LNS4"/>
<dbReference type="KEGG" id="tsn:W908_01980"/>
<sequence>MAQITDLYIYPVKSLKGIALKEVHTGLRGFQYDREWMITDSKYHFISQREIESMATFKTEIDTTSLILCSNANQFSVSLHSEKLNKVRATVWDDTCDAYDEGDEVSNWLTQQLGEYKGSSLRLVRFSADGERSVPEEYLNGMRAQSAFSDQFPYLITSWESLGRLNQGLHDNHSKEVSMNRFRPNIVVQGLDDLEKMTDSDLSCDEGDYRFGLRKPCKRCKIVTINQENGEIMEPKEPLATLVKLKFSDAIKGAFFGQNAILLSEDCVIRVGDELKLIS</sequence>
<feature type="domain" description="MOSC" evidence="1">
    <location>
        <begin position="121"/>
        <end position="278"/>
    </location>
</feature>
<evidence type="ECO:0000313" key="2">
    <source>
        <dbReference type="EMBL" id="ALE01484.1"/>
    </source>
</evidence>
<dbReference type="PROSITE" id="PS51340">
    <property type="entry name" value="MOSC"/>
    <property type="match status" value="1"/>
</dbReference>
<dbReference type="RefSeq" id="WP_053819705.1">
    <property type="nucleotide sequence ID" value="NZ_CP006911.1"/>
</dbReference>
<evidence type="ECO:0000259" key="1">
    <source>
        <dbReference type="PROSITE" id="PS51340"/>
    </source>
</evidence>
<name>A0A0M4LNS4_9GAMM</name>
<keyword evidence="3" id="KW-1185">Reference proteome</keyword>
<dbReference type="OrthoDB" id="581532at2"/>
<dbReference type="Pfam" id="PF03473">
    <property type="entry name" value="MOSC"/>
    <property type="match status" value="1"/>
</dbReference>
<organism evidence="2 3">
    <name type="scientific">Candidatus Pseudothioglobus singularis PS1</name>
    <dbReference type="NCBI Taxonomy" id="1125411"/>
    <lineage>
        <taxon>Bacteria</taxon>
        <taxon>Pseudomonadati</taxon>
        <taxon>Pseudomonadota</taxon>
        <taxon>Gammaproteobacteria</taxon>
        <taxon>Candidatus Pseudothioglobaceae</taxon>
        <taxon>Candidatus Pseudothioglobus</taxon>
    </lineage>
</organism>
<evidence type="ECO:0000313" key="3">
    <source>
        <dbReference type="Proteomes" id="UP000068905"/>
    </source>
</evidence>
<proteinExistence type="predicted"/>
<accession>A0A0M4LNS4</accession>
<dbReference type="GO" id="GO:0030151">
    <property type="term" value="F:molybdenum ion binding"/>
    <property type="evidence" value="ECO:0007669"/>
    <property type="project" value="InterPro"/>
</dbReference>
<dbReference type="STRING" id="1125411.W908_01980"/>
<protein>
    <submittedName>
        <fullName evidence="2">Molybdenum cofactor sulfurase</fullName>
    </submittedName>
</protein>
<dbReference type="InterPro" id="IPR005302">
    <property type="entry name" value="MoCF_Sase_C"/>
</dbReference>
<dbReference type="Pfam" id="PF03476">
    <property type="entry name" value="MOSC_N"/>
    <property type="match status" value="1"/>
</dbReference>
<reference evidence="2 3" key="1">
    <citation type="journal article" date="2015" name="Genome Announc.">
        <title>Genome Sequence of 'Candidatus Thioglobus singularis' Strain PS1, a Mixotroph from the SUP05 Clade of Marine Gammaproteobacteria.</title>
        <authorList>
            <person name="Marshall K.T."/>
            <person name="Morris R.M."/>
        </authorList>
    </citation>
    <scope>NUCLEOTIDE SEQUENCE [LARGE SCALE GENOMIC DNA]</scope>
    <source>
        <strain evidence="2 3">PS1</strain>
    </source>
</reference>